<name>Q5KNR8_CRYD1</name>
<dbReference type="InParanoid" id="Q5KNR8"/>
<dbReference type="RefSeq" id="XP_566879.2">
    <property type="nucleotide sequence ID" value="XM_566879.2"/>
</dbReference>
<sequence>MSQRFPTVMLTSEDLHRLAFRRRADLRAGSSASAACIRQLVSNDELHRPFVNTRDELIGLVYTKRTARALIHRFPEVLFFDCTYKTNLYRMPMLHIVGSTSTGMTYTAGVILMLRETTNWYTQALNSFFELVGKPDVKVVITDRDPALINALMSVLPKAYRFSCFWHLQENVKSNIRPCFVDEENIVMAVSNFCKAWVRYCVHAKSDEQLEEGYRKMEELYPGQKYARAISYIRGLDEIKERFVHAYINKQLHFGQTGNSRLEGQHATLKKSIDTKYGDLLLVIGSLSTYFDQQWLKILKRIELERTRCATHIPSTFVRLKGSISRAAMKLLAEQLTLAKRYLGDYDEGVDDFEESHPCSGSFTKSHGLPCAHRLISFVRERRHLEKDHIHPHWRLGSAASLKRYLDHINRLVGTPDTSVIRLDDVFDFGEDQELILDPPILSTKRGRKAPNPPVLQEDRMSAPSGRYLTQSERIMGAGLTQRKKGRCKHCQSSTHYTKDCARVQASRRVDKNQEAENAGEDRRVLVPDSDDEEGNEEDLVEVPNEPNLRPKKHSRSQYPAPSQIYPSHAVQMQHLPPEPSVPQLPPSSQFYPPLSQYYPPAPQHYPTSKYHVPPTQYIPYNQVLFHNHSEAPTPYHYPSVSGYNNLQSPQIYQYNLENNVGKDASIRSQEDSIIMQRGRDRHSWE</sequence>
<proteinExistence type="predicted"/>
<dbReference type="PANTHER" id="PTHR31569">
    <property type="entry name" value="SWIM-TYPE DOMAIN-CONTAINING PROTEIN"/>
    <property type="match status" value="1"/>
</dbReference>
<dbReference type="STRING" id="214684.Q5KNR8"/>
<evidence type="ECO:0000259" key="2">
    <source>
        <dbReference type="Pfam" id="PF10551"/>
    </source>
</evidence>
<dbReference type="Proteomes" id="UP000002149">
    <property type="component" value="Chromosome 1"/>
</dbReference>
<feature type="region of interest" description="Disordered" evidence="1">
    <location>
        <begin position="506"/>
        <end position="563"/>
    </location>
</feature>
<dbReference type="VEuPathDB" id="FungiDB:CNA05540"/>
<dbReference type="AlphaFoldDB" id="Q5KNR8"/>
<dbReference type="PANTHER" id="PTHR31569:SF4">
    <property type="entry name" value="SWIM-TYPE DOMAIN-CONTAINING PROTEIN"/>
    <property type="match status" value="1"/>
</dbReference>
<dbReference type="GeneID" id="3253271"/>
<protein>
    <recommendedName>
        <fullName evidence="2">MULE transposase domain-containing protein</fullName>
    </recommendedName>
</protein>
<dbReference type="eggNOG" id="ENOG502QQB8">
    <property type="taxonomic scope" value="Eukaryota"/>
</dbReference>
<dbReference type="InterPro" id="IPR018289">
    <property type="entry name" value="MULE_transposase_dom"/>
</dbReference>
<feature type="compositionally biased region" description="Acidic residues" evidence="1">
    <location>
        <begin position="529"/>
        <end position="541"/>
    </location>
</feature>
<dbReference type="HOGENOM" id="CLU_014050_0_0_1"/>
<accession>Q5KNR8</accession>
<evidence type="ECO:0000313" key="4">
    <source>
        <dbReference type="Proteomes" id="UP000002149"/>
    </source>
</evidence>
<dbReference type="OrthoDB" id="1880067at2759"/>
<feature type="region of interest" description="Disordered" evidence="1">
    <location>
        <begin position="443"/>
        <end position="463"/>
    </location>
</feature>
<gene>
    <name evidence="3" type="ordered locus">CNA05540</name>
</gene>
<evidence type="ECO:0000256" key="1">
    <source>
        <dbReference type="SAM" id="MobiDB-lite"/>
    </source>
</evidence>
<dbReference type="PaxDb" id="214684-Q5KNR8"/>
<feature type="compositionally biased region" description="Basic and acidic residues" evidence="1">
    <location>
        <begin position="506"/>
        <end position="526"/>
    </location>
</feature>
<keyword evidence="4" id="KW-1185">Reference proteome</keyword>
<evidence type="ECO:0000313" key="3">
    <source>
        <dbReference type="EMBL" id="AAW41060.2"/>
    </source>
</evidence>
<dbReference type="KEGG" id="cne:CNA05540"/>
<dbReference type="Pfam" id="PF10551">
    <property type="entry name" value="MULE"/>
    <property type="match status" value="1"/>
</dbReference>
<dbReference type="EMBL" id="AE017341">
    <property type="protein sequence ID" value="AAW41060.2"/>
    <property type="molecule type" value="Genomic_DNA"/>
</dbReference>
<dbReference type="InterPro" id="IPR052579">
    <property type="entry name" value="Zinc_finger_SWIM"/>
</dbReference>
<organism evidence="3 4">
    <name type="scientific">Cryptococcus deneoformans (strain JEC21 / ATCC MYA-565)</name>
    <name type="common">Cryptococcus neoformans var. neoformans serotype D</name>
    <dbReference type="NCBI Taxonomy" id="214684"/>
    <lineage>
        <taxon>Eukaryota</taxon>
        <taxon>Fungi</taxon>
        <taxon>Dikarya</taxon>
        <taxon>Basidiomycota</taxon>
        <taxon>Agaricomycotina</taxon>
        <taxon>Tremellomycetes</taxon>
        <taxon>Tremellales</taxon>
        <taxon>Cryptococcaceae</taxon>
        <taxon>Cryptococcus</taxon>
        <taxon>Cryptococcus neoformans species complex</taxon>
    </lineage>
</organism>
<reference evidence="3 4" key="1">
    <citation type="journal article" date="2005" name="Science">
        <title>The genome of the basidiomycetous yeast and human pathogen Cryptococcus neoformans.</title>
        <authorList>
            <person name="Loftus B.J."/>
            <person name="Fung E."/>
            <person name="Roncaglia P."/>
            <person name="Rowley D."/>
            <person name="Amedeo P."/>
            <person name="Bruno D."/>
            <person name="Vamathevan J."/>
            <person name="Miranda M."/>
            <person name="Anderson I.J."/>
            <person name="Fraser J.A."/>
            <person name="Allen J.E."/>
            <person name="Bosdet I.E."/>
            <person name="Brent M.R."/>
            <person name="Chiu R."/>
            <person name="Doering T.L."/>
            <person name="Donlin M.J."/>
            <person name="D'Souza C.A."/>
            <person name="Fox D.S."/>
            <person name="Grinberg V."/>
            <person name="Fu J."/>
            <person name="Fukushima M."/>
            <person name="Haas B.J."/>
            <person name="Huang J.C."/>
            <person name="Janbon G."/>
            <person name="Jones S.J."/>
            <person name="Koo H.L."/>
            <person name="Krzywinski M.I."/>
            <person name="Kwon-Chung J.K."/>
            <person name="Lengeler K.B."/>
            <person name="Maiti R."/>
            <person name="Marra M.A."/>
            <person name="Marra R.E."/>
            <person name="Mathewson C.A."/>
            <person name="Mitchell T.G."/>
            <person name="Pertea M."/>
            <person name="Riggs F.R."/>
            <person name="Salzberg S.L."/>
            <person name="Schein J.E."/>
            <person name="Shvartsbeyn A."/>
            <person name="Shin H."/>
            <person name="Shumway M."/>
            <person name="Specht C.A."/>
            <person name="Suh B.B."/>
            <person name="Tenney A."/>
            <person name="Utterback T.R."/>
            <person name="Wickes B.L."/>
            <person name="Wortman J.R."/>
            <person name="Wye N.H."/>
            <person name="Kronstad J.W."/>
            <person name="Lodge J.K."/>
            <person name="Heitman J."/>
            <person name="Davis R.W."/>
            <person name="Fraser C.M."/>
            <person name="Hyman R.W."/>
        </authorList>
    </citation>
    <scope>NUCLEOTIDE SEQUENCE [LARGE SCALE GENOMIC DNA]</scope>
    <source>
        <strain evidence="4">JEC21 / ATCC MYA-565</strain>
    </source>
</reference>
<feature type="domain" description="MULE transposase" evidence="2">
    <location>
        <begin position="77"/>
        <end position="171"/>
    </location>
</feature>